<dbReference type="PhylomeDB" id="A0A0G4FSK5"/>
<dbReference type="EMBL" id="CDMY01000494">
    <property type="protein sequence ID" value="CEM17697.1"/>
    <property type="molecule type" value="Genomic_DNA"/>
</dbReference>
<feature type="compositionally biased region" description="Low complexity" evidence="6">
    <location>
        <begin position="23"/>
        <end position="32"/>
    </location>
</feature>
<dbReference type="AlphaFoldDB" id="A0A0G4FSK5"/>
<dbReference type="SMART" id="SM00184">
    <property type="entry name" value="RING"/>
    <property type="match status" value="1"/>
</dbReference>
<feature type="region of interest" description="Disordered" evidence="6">
    <location>
        <begin position="1"/>
        <end position="32"/>
    </location>
</feature>
<dbReference type="PROSITE" id="PS00518">
    <property type="entry name" value="ZF_RING_1"/>
    <property type="match status" value="1"/>
</dbReference>
<dbReference type="OrthoDB" id="426324at2759"/>
<dbReference type="InterPro" id="IPR001841">
    <property type="entry name" value="Znf_RING"/>
</dbReference>
<protein>
    <recommendedName>
        <fullName evidence="7">RING-type domain-containing protein</fullName>
    </recommendedName>
</protein>
<evidence type="ECO:0000256" key="1">
    <source>
        <dbReference type="ARBA" id="ARBA00022723"/>
    </source>
</evidence>
<dbReference type="Proteomes" id="UP000041254">
    <property type="component" value="Unassembled WGS sequence"/>
</dbReference>
<evidence type="ECO:0000256" key="3">
    <source>
        <dbReference type="ARBA" id="ARBA00022833"/>
    </source>
</evidence>
<dbReference type="GO" id="GO:0008270">
    <property type="term" value="F:zinc ion binding"/>
    <property type="evidence" value="ECO:0007669"/>
    <property type="project" value="UniProtKB-KW"/>
</dbReference>
<feature type="domain" description="RING-type" evidence="7">
    <location>
        <begin position="40"/>
        <end position="89"/>
    </location>
</feature>
<dbReference type="GO" id="GO:0061630">
    <property type="term" value="F:ubiquitin protein ligase activity"/>
    <property type="evidence" value="ECO:0007669"/>
    <property type="project" value="TreeGrafter"/>
</dbReference>
<name>A0A0G4FSK5_VITBC</name>
<keyword evidence="1" id="KW-0479">Metal-binding</keyword>
<evidence type="ECO:0000313" key="9">
    <source>
        <dbReference type="Proteomes" id="UP000041254"/>
    </source>
</evidence>
<evidence type="ECO:0000256" key="4">
    <source>
        <dbReference type="PROSITE-ProRule" id="PRU00175"/>
    </source>
</evidence>
<proteinExistence type="predicted"/>
<keyword evidence="2 4" id="KW-0863">Zinc-finger</keyword>
<organism evidence="8 9">
    <name type="scientific">Vitrella brassicaformis (strain CCMP3155)</name>
    <dbReference type="NCBI Taxonomy" id="1169540"/>
    <lineage>
        <taxon>Eukaryota</taxon>
        <taxon>Sar</taxon>
        <taxon>Alveolata</taxon>
        <taxon>Colpodellida</taxon>
        <taxon>Vitrellaceae</taxon>
        <taxon>Vitrella</taxon>
    </lineage>
</organism>
<dbReference type="PANTHER" id="PTHR22791:SF6">
    <property type="entry name" value="RING-TYPE DOMAIN-CONTAINING PROTEIN"/>
    <property type="match status" value="1"/>
</dbReference>
<evidence type="ECO:0000259" key="7">
    <source>
        <dbReference type="PROSITE" id="PS50089"/>
    </source>
</evidence>
<feature type="coiled-coil region" evidence="5">
    <location>
        <begin position="107"/>
        <end position="141"/>
    </location>
</feature>
<dbReference type="SUPFAM" id="SSF57850">
    <property type="entry name" value="RING/U-box"/>
    <property type="match status" value="1"/>
</dbReference>
<dbReference type="Gene3D" id="3.30.40.10">
    <property type="entry name" value="Zinc/RING finger domain, C3HC4 (zinc finger)"/>
    <property type="match status" value="1"/>
</dbReference>
<dbReference type="InterPro" id="IPR051435">
    <property type="entry name" value="RING_finger_E3_ubiq-ligases"/>
</dbReference>
<dbReference type="InParanoid" id="A0A0G4FSK5"/>
<dbReference type="InterPro" id="IPR013083">
    <property type="entry name" value="Znf_RING/FYVE/PHD"/>
</dbReference>
<keyword evidence="5" id="KW-0175">Coiled coil</keyword>
<evidence type="ECO:0000313" key="8">
    <source>
        <dbReference type="EMBL" id="CEM17697.1"/>
    </source>
</evidence>
<gene>
    <name evidence="8" type="ORF">Vbra_5936</name>
</gene>
<dbReference type="InterPro" id="IPR017907">
    <property type="entry name" value="Znf_RING_CS"/>
</dbReference>
<evidence type="ECO:0000256" key="6">
    <source>
        <dbReference type="SAM" id="MobiDB-lite"/>
    </source>
</evidence>
<dbReference type="GO" id="GO:0016567">
    <property type="term" value="P:protein ubiquitination"/>
    <property type="evidence" value="ECO:0007669"/>
    <property type="project" value="TreeGrafter"/>
</dbReference>
<evidence type="ECO:0000256" key="5">
    <source>
        <dbReference type="SAM" id="Coils"/>
    </source>
</evidence>
<evidence type="ECO:0000256" key="2">
    <source>
        <dbReference type="ARBA" id="ARBA00022771"/>
    </source>
</evidence>
<reference evidence="8 9" key="1">
    <citation type="submission" date="2014-11" db="EMBL/GenBank/DDBJ databases">
        <authorList>
            <person name="Zhu J."/>
            <person name="Qi W."/>
            <person name="Song R."/>
        </authorList>
    </citation>
    <scope>NUCLEOTIDE SEQUENCE [LARGE SCALE GENOMIC DNA]</scope>
</reference>
<sequence length="251" mass="28263">MPPKRSMFTHVNKRSADPADHMASPPASQARRSSIGANSCGICCEEYSVDGAHQPQMLKCGHTFCKECVDQLVKSHRHGLPSATCPTCRKETPASDLVKNYAVIKMLEADRARHDRERERRKKLQEQLDALKRQVAEEKIQRAQTCVCARVCVWHLLPPIDLFEYFIVDLERVHTEITPNLLRVQAQPMTDMFVSSLCVWGVGCGHSASRDGWGYRDLVAKVGARRSGGYVFLMCKNQYQFGVCLPDGDLK</sequence>
<keyword evidence="9" id="KW-1185">Reference proteome</keyword>
<dbReference type="PANTHER" id="PTHR22791">
    <property type="entry name" value="RING-TYPE DOMAIN-CONTAINING PROTEIN"/>
    <property type="match status" value="1"/>
</dbReference>
<accession>A0A0G4FSK5</accession>
<dbReference type="VEuPathDB" id="CryptoDB:Vbra_5936"/>
<dbReference type="PROSITE" id="PS50089">
    <property type="entry name" value="ZF_RING_2"/>
    <property type="match status" value="1"/>
</dbReference>
<keyword evidence="3" id="KW-0862">Zinc</keyword>
<dbReference type="Pfam" id="PF13639">
    <property type="entry name" value="zf-RING_2"/>
    <property type="match status" value="1"/>
</dbReference>